<reference evidence="1" key="1">
    <citation type="submission" date="2022-01" db="EMBL/GenBank/DDBJ databases">
        <title>Genome Sequence Resource for Two Populations of Ditylenchus destructor, the Migratory Endoparasitic Phytonematode.</title>
        <authorList>
            <person name="Zhang H."/>
            <person name="Lin R."/>
            <person name="Xie B."/>
        </authorList>
    </citation>
    <scope>NUCLEOTIDE SEQUENCE</scope>
    <source>
        <strain evidence="1">BazhouSP</strain>
    </source>
</reference>
<proteinExistence type="predicted"/>
<gene>
    <name evidence="1" type="ORF">DdX_02146</name>
</gene>
<evidence type="ECO:0000313" key="1">
    <source>
        <dbReference type="EMBL" id="KAI1725487.1"/>
    </source>
</evidence>
<keyword evidence="2" id="KW-1185">Reference proteome</keyword>
<dbReference type="AlphaFoldDB" id="A0AAD4NDS5"/>
<organism evidence="1 2">
    <name type="scientific">Ditylenchus destructor</name>
    <dbReference type="NCBI Taxonomy" id="166010"/>
    <lineage>
        <taxon>Eukaryota</taxon>
        <taxon>Metazoa</taxon>
        <taxon>Ecdysozoa</taxon>
        <taxon>Nematoda</taxon>
        <taxon>Chromadorea</taxon>
        <taxon>Rhabditida</taxon>
        <taxon>Tylenchina</taxon>
        <taxon>Tylenchomorpha</taxon>
        <taxon>Sphaerularioidea</taxon>
        <taxon>Anguinidae</taxon>
        <taxon>Anguininae</taxon>
        <taxon>Ditylenchus</taxon>
    </lineage>
</organism>
<name>A0AAD4NDS5_9BILA</name>
<sequence length="72" mass="7942">MQMRGGLGENEDGGLRLTTPRCLNLPNAFGEDKSRALCVRADVPMTASYFVTVPCQRSIRTVHLGILPLHFL</sequence>
<dbReference type="EMBL" id="JAKKPZ010000002">
    <property type="protein sequence ID" value="KAI1725487.1"/>
    <property type="molecule type" value="Genomic_DNA"/>
</dbReference>
<accession>A0AAD4NDS5</accession>
<evidence type="ECO:0000313" key="2">
    <source>
        <dbReference type="Proteomes" id="UP001201812"/>
    </source>
</evidence>
<protein>
    <submittedName>
        <fullName evidence="1">Uncharacterized protein</fullName>
    </submittedName>
</protein>
<comment type="caution">
    <text evidence="1">The sequence shown here is derived from an EMBL/GenBank/DDBJ whole genome shotgun (WGS) entry which is preliminary data.</text>
</comment>
<dbReference type="Proteomes" id="UP001201812">
    <property type="component" value="Unassembled WGS sequence"/>
</dbReference>